<dbReference type="Gene3D" id="2.60.40.1880">
    <property type="entry name" value="Invasion associated locus B (IalB) protein"/>
    <property type="match status" value="1"/>
</dbReference>
<dbReference type="Pfam" id="PF06776">
    <property type="entry name" value="IalB"/>
    <property type="match status" value="1"/>
</dbReference>
<proteinExistence type="predicted"/>
<reference evidence="2 3" key="1">
    <citation type="submission" date="2016-10" db="EMBL/GenBank/DDBJ databases">
        <authorList>
            <person name="de Groot N.N."/>
        </authorList>
    </citation>
    <scope>NUCLEOTIDE SEQUENCE [LARGE SCALE GENOMIC DNA]</scope>
    <source>
        <strain evidence="2 3">DSM 15345</strain>
    </source>
</reference>
<sequence>MVAVPRSEWPGPNFWMEESFRAMNRTAACVAGGLAFALASGALAQDGAAADFETFDDWAFSCSAGACQVYSALVERETGRLNVSLSIVRDPETDGLTAIVNVPLMVALQPGVQIIAEKGAPLRAGYQFCEESGCRAIVQLDAEAETAMRDSGVVAIDLFRYGESSPRRTTMSLDGFDEAIERLLLR</sequence>
<dbReference type="InterPro" id="IPR038696">
    <property type="entry name" value="IalB_sf"/>
</dbReference>
<keyword evidence="1" id="KW-0732">Signal</keyword>
<name>A0A1H3WZ36_9RHOB</name>
<protein>
    <submittedName>
        <fullName evidence="2">Invasion protein IalB, involved in pathogenesis</fullName>
    </submittedName>
</protein>
<gene>
    <name evidence="2" type="ORF">SAMN05444370_102200</name>
</gene>
<dbReference type="InterPro" id="IPR010642">
    <property type="entry name" value="Invasion_prot_B"/>
</dbReference>
<evidence type="ECO:0000313" key="2">
    <source>
        <dbReference type="EMBL" id="SDZ92406.1"/>
    </source>
</evidence>
<feature type="signal peptide" evidence="1">
    <location>
        <begin position="1"/>
        <end position="44"/>
    </location>
</feature>
<accession>A0A1H3WZ36</accession>
<feature type="chain" id="PRO_5011616075" evidence="1">
    <location>
        <begin position="45"/>
        <end position="186"/>
    </location>
</feature>
<organism evidence="2 3">
    <name type="scientific">Rubrimonas cliftonensis</name>
    <dbReference type="NCBI Taxonomy" id="89524"/>
    <lineage>
        <taxon>Bacteria</taxon>
        <taxon>Pseudomonadati</taxon>
        <taxon>Pseudomonadota</taxon>
        <taxon>Alphaproteobacteria</taxon>
        <taxon>Rhodobacterales</taxon>
        <taxon>Paracoccaceae</taxon>
        <taxon>Rubrimonas</taxon>
    </lineage>
</organism>
<dbReference type="EMBL" id="FNQM01000002">
    <property type="protein sequence ID" value="SDZ92406.1"/>
    <property type="molecule type" value="Genomic_DNA"/>
</dbReference>
<evidence type="ECO:0000256" key="1">
    <source>
        <dbReference type="SAM" id="SignalP"/>
    </source>
</evidence>
<keyword evidence="3" id="KW-1185">Reference proteome</keyword>
<dbReference type="Proteomes" id="UP000198703">
    <property type="component" value="Unassembled WGS sequence"/>
</dbReference>
<dbReference type="AlphaFoldDB" id="A0A1H3WZ36"/>
<evidence type="ECO:0000313" key="3">
    <source>
        <dbReference type="Proteomes" id="UP000198703"/>
    </source>
</evidence>